<feature type="domain" description="Thioesterase" evidence="8">
    <location>
        <begin position="48"/>
        <end position="121"/>
    </location>
</feature>
<sequence length="160" mass="17351">MDDERIAFLKKDYVRGFPAFCGFTVGHVADGIFEARLAVRPELQQQDGFVHAGVLATLADHTAGYAAYTTVSEKFRILTIEFKINYFRPAVGECIVCRSEVIHRGRTVIVSESGIFAVSDGQEKPVSRATVTLMAVAASGSEQGSIFSNNTPGREEGACQ</sequence>
<reference evidence="10" key="2">
    <citation type="submission" date="2019-01" db="EMBL/GenBank/DDBJ databases">
        <title>Genome sequence of Desulfonema ishimotonii strain Tokyo 01.</title>
        <authorList>
            <person name="Fukui M."/>
        </authorList>
    </citation>
    <scope>NUCLEOTIDE SEQUENCE [LARGE SCALE GENOMIC DNA]</scope>
    <source>
        <strain evidence="10">Tokyo 01</strain>
    </source>
</reference>
<name>A0A401FX87_9BACT</name>
<evidence type="ECO:0000256" key="1">
    <source>
        <dbReference type="ARBA" id="ARBA00022801"/>
    </source>
</evidence>
<comment type="catalytic activity">
    <reaction evidence="2">
        <text>a fatty acyl-CoA + H2O = a fatty acid + CoA + H(+)</text>
        <dbReference type="Rhea" id="RHEA:16781"/>
        <dbReference type="ChEBI" id="CHEBI:15377"/>
        <dbReference type="ChEBI" id="CHEBI:15378"/>
        <dbReference type="ChEBI" id="CHEBI:28868"/>
        <dbReference type="ChEBI" id="CHEBI:57287"/>
        <dbReference type="ChEBI" id="CHEBI:77636"/>
        <dbReference type="EC" id="3.1.2.20"/>
    </reaction>
</comment>
<evidence type="ECO:0000256" key="6">
    <source>
        <dbReference type="ARBA" id="ARBA00040062"/>
    </source>
</evidence>
<evidence type="ECO:0000256" key="5">
    <source>
        <dbReference type="ARBA" id="ARBA00038894"/>
    </source>
</evidence>
<dbReference type="Gene3D" id="3.10.129.10">
    <property type="entry name" value="Hotdog Thioesterase"/>
    <property type="match status" value="1"/>
</dbReference>
<comment type="caution">
    <text evidence="9">The sequence shown here is derived from an EMBL/GenBank/DDBJ whole genome shotgun (WGS) entry which is preliminary data.</text>
</comment>
<dbReference type="RefSeq" id="WP_124328823.1">
    <property type="nucleotide sequence ID" value="NZ_BEXT01000001.1"/>
</dbReference>
<evidence type="ECO:0000256" key="2">
    <source>
        <dbReference type="ARBA" id="ARBA00035880"/>
    </source>
</evidence>
<evidence type="ECO:0000256" key="3">
    <source>
        <dbReference type="ARBA" id="ARBA00036002"/>
    </source>
</evidence>
<evidence type="ECO:0000313" key="10">
    <source>
        <dbReference type="Proteomes" id="UP000288096"/>
    </source>
</evidence>
<comment type="catalytic activity">
    <reaction evidence="7">
        <text>a medium-chain fatty acyl-CoA + H2O = a medium-chain fatty acid + CoA + H(+)</text>
        <dbReference type="Rhea" id="RHEA:68184"/>
        <dbReference type="ChEBI" id="CHEBI:15377"/>
        <dbReference type="ChEBI" id="CHEBI:15378"/>
        <dbReference type="ChEBI" id="CHEBI:57287"/>
        <dbReference type="ChEBI" id="CHEBI:59558"/>
        <dbReference type="ChEBI" id="CHEBI:90546"/>
    </reaction>
</comment>
<comment type="catalytic activity">
    <reaction evidence="3">
        <text>a long-chain fatty acyl-CoA + H2O = a long-chain fatty acid + CoA + H(+)</text>
        <dbReference type="Rhea" id="RHEA:67680"/>
        <dbReference type="ChEBI" id="CHEBI:15377"/>
        <dbReference type="ChEBI" id="CHEBI:15378"/>
        <dbReference type="ChEBI" id="CHEBI:57287"/>
        <dbReference type="ChEBI" id="CHEBI:57560"/>
        <dbReference type="ChEBI" id="CHEBI:83139"/>
    </reaction>
</comment>
<accession>A0A401FX87</accession>
<dbReference type="Proteomes" id="UP000288096">
    <property type="component" value="Unassembled WGS sequence"/>
</dbReference>
<dbReference type="InterPro" id="IPR003736">
    <property type="entry name" value="PAAI_dom"/>
</dbReference>
<organism evidence="9 10">
    <name type="scientific">Desulfonema ishimotonii</name>
    <dbReference type="NCBI Taxonomy" id="45657"/>
    <lineage>
        <taxon>Bacteria</taxon>
        <taxon>Pseudomonadati</taxon>
        <taxon>Thermodesulfobacteriota</taxon>
        <taxon>Desulfobacteria</taxon>
        <taxon>Desulfobacterales</taxon>
        <taxon>Desulfococcaceae</taxon>
        <taxon>Desulfonema</taxon>
    </lineage>
</organism>
<dbReference type="PANTHER" id="PTHR43240:SF20">
    <property type="entry name" value="MEDIUM_LONG-CHAIN ACYL-COA THIOESTERASE YIGI"/>
    <property type="match status" value="1"/>
</dbReference>
<dbReference type="EMBL" id="BEXT01000001">
    <property type="protein sequence ID" value="GBC61544.1"/>
    <property type="molecule type" value="Genomic_DNA"/>
</dbReference>
<keyword evidence="1" id="KW-0378">Hydrolase</keyword>
<evidence type="ECO:0000256" key="7">
    <source>
        <dbReference type="ARBA" id="ARBA00048062"/>
    </source>
</evidence>
<dbReference type="InterPro" id="IPR006683">
    <property type="entry name" value="Thioestr_dom"/>
</dbReference>
<keyword evidence="10" id="KW-1185">Reference proteome</keyword>
<dbReference type="Pfam" id="PF03061">
    <property type="entry name" value="4HBT"/>
    <property type="match status" value="1"/>
</dbReference>
<evidence type="ECO:0000256" key="4">
    <source>
        <dbReference type="ARBA" id="ARBA00038381"/>
    </source>
</evidence>
<protein>
    <recommendedName>
        <fullName evidence="6">Medium/long-chain acyl-CoA thioesterase YigI</fullName>
        <ecNumber evidence="5">3.1.2.20</ecNumber>
    </recommendedName>
</protein>
<dbReference type="GO" id="GO:0047617">
    <property type="term" value="F:fatty acyl-CoA hydrolase activity"/>
    <property type="evidence" value="ECO:0007669"/>
    <property type="project" value="UniProtKB-EC"/>
</dbReference>
<proteinExistence type="inferred from homology"/>
<evidence type="ECO:0000259" key="8">
    <source>
        <dbReference type="Pfam" id="PF03061"/>
    </source>
</evidence>
<dbReference type="NCBIfam" id="TIGR00369">
    <property type="entry name" value="unchar_dom_1"/>
    <property type="match status" value="1"/>
</dbReference>
<dbReference type="CDD" id="cd03443">
    <property type="entry name" value="PaaI_thioesterase"/>
    <property type="match status" value="1"/>
</dbReference>
<dbReference type="AlphaFoldDB" id="A0A401FX87"/>
<evidence type="ECO:0000313" key="9">
    <source>
        <dbReference type="EMBL" id="GBC61544.1"/>
    </source>
</evidence>
<dbReference type="PANTHER" id="PTHR43240">
    <property type="entry name" value="1,4-DIHYDROXY-2-NAPHTHOYL-COA THIOESTERASE 1"/>
    <property type="match status" value="1"/>
</dbReference>
<dbReference type="SUPFAM" id="SSF54637">
    <property type="entry name" value="Thioesterase/thiol ester dehydrase-isomerase"/>
    <property type="match status" value="1"/>
</dbReference>
<dbReference type="InterPro" id="IPR029069">
    <property type="entry name" value="HotDog_dom_sf"/>
</dbReference>
<comment type="similarity">
    <text evidence="4">Belongs to the YigI thioesterase family.</text>
</comment>
<gene>
    <name evidence="9" type="ORF">DENIS_2506</name>
</gene>
<dbReference type="OrthoDB" id="5297685at2"/>
<dbReference type="EC" id="3.1.2.20" evidence="5"/>
<reference evidence="10" key="1">
    <citation type="submission" date="2017-11" db="EMBL/GenBank/DDBJ databases">
        <authorList>
            <person name="Watanabe M."/>
            <person name="Kojima H."/>
        </authorList>
    </citation>
    <scope>NUCLEOTIDE SEQUENCE [LARGE SCALE GENOMIC DNA]</scope>
    <source>
        <strain evidence="10">Tokyo 01</strain>
    </source>
</reference>